<evidence type="ECO:0000256" key="13">
    <source>
        <dbReference type="ARBA" id="ARBA00034105"/>
    </source>
</evidence>
<evidence type="ECO:0000256" key="10">
    <source>
        <dbReference type="ARBA" id="ARBA00023136"/>
    </source>
</evidence>
<dbReference type="GO" id="GO:0048813">
    <property type="term" value="P:dendrite morphogenesis"/>
    <property type="evidence" value="ECO:0007669"/>
    <property type="project" value="Ensembl"/>
</dbReference>
<evidence type="ECO:0000313" key="19">
    <source>
        <dbReference type="Proteomes" id="UP000002281"/>
    </source>
</evidence>
<comment type="similarity">
    <text evidence="4">Belongs to the dysbindin family.</text>
</comment>
<evidence type="ECO:0000256" key="9">
    <source>
        <dbReference type="ARBA" id="ARBA00023054"/>
    </source>
</evidence>
<dbReference type="GO" id="GO:0030036">
    <property type="term" value="P:actin cytoskeleton organization"/>
    <property type="evidence" value="ECO:0007669"/>
    <property type="project" value="Ensembl"/>
</dbReference>
<dbReference type="GO" id="GO:2000300">
    <property type="term" value="P:regulation of synaptic vesicle exocytosis"/>
    <property type="evidence" value="ECO:0000318"/>
    <property type="project" value="GO_Central"/>
</dbReference>
<dbReference type="GO" id="GO:1904115">
    <property type="term" value="C:axon cytoplasm"/>
    <property type="evidence" value="ECO:0007669"/>
    <property type="project" value="GOC"/>
</dbReference>
<keyword evidence="12" id="KW-0968">Cytoplasmic vesicle</keyword>
<keyword evidence="6" id="KW-0967">Endosome</keyword>
<evidence type="ECO:0000256" key="11">
    <source>
        <dbReference type="ARBA" id="ARBA00023242"/>
    </source>
</evidence>
<evidence type="ECO:0000256" key="7">
    <source>
        <dbReference type="ARBA" id="ARBA00022824"/>
    </source>
</evidence>
<dbReference type="GO" id="GO:0005634">
    <property type="term" value="C:nucleus"/>
    <property type="evidence" value="ECO:0007669"/>
    <property type="project" value="UniProtKB-SubCell"/>
</dbReference>
<organism evidence="18 19">
    <name type="scientific">Equus caballus</name>
    <name type="common">Horse</name>
    <dbReference type="NCBI Taxonomy" id="9796"/>
    <lineage>
        <taxon>Eukaryota</taxon>
        <taxon>Metazoa</taxon>
        <taxon>Chordata</taxon>
        <taxon>Craniata</taxon>
        <taxon>Vertebrata</taxon>
        <taxon>Euteleostomi</taxon>
        <taxon>Mammalia</taxon>
        <taxon>Eutheria</taxon>
        <taxon>Laurasiatheria</taxon>
        <taxon>Perissodactyla</taxon>
        <taxon>Equidae</taxon>
        <taxon>Equus</taxon>
    </lineage>
</organism>
<dbReference type="GO" id="GO:0010628">
    <property type="term" value="P:positive regulation of gene expression"/>
    <property type="evidence" value="ECO:0007669"/>
    <property type="project" value="Ensembl"/>
</dbReference>
<keyword evidence="7" id="KW-0256">Endoplasmic reticulum</keyword>
<proteinExistence type="inferred from homology"/>
<dbReference type="GO" id="GO:0031175">
    <property type="term" value="P:neuron projection development"/>
    <property type="evidence" value="ECO:0000318"/>
    <property type="project" value="GO_Central"/>
</dbReference>
<evidence type="ECO:0000313" key="18">
    <source>
        <dbReference type="Ensembl" id="ENSECAP00000085594.1"/>
    </source>
</evidence>
<dbReference type="GO" id="GO:0005789">
    <property type="term" value="C:endoplasmic reticulum membrane"/>
    <property type="evidence" value="ECO:0007669"/>
    <property type="project" value="Ensembl"/>
</dbReference>
<dbReference type="GO" id="GO:0030426">
    <property type="term" value="C:growth cone"/>
    <property type="evidence" value="ECO:0007669"/>
    <property type="project" value="Ensembl"/>
</dbReference>
<dbReference type="GO" id="GO:0015630">
    <property type="term" value="C:microtubule cytoskeleton"/>
    <property type="evidence" value="ECO:0007669"/>
    <property type="project" value="Ensembl"/>
</dbReference>
<dbReference type="GO" id="GO:0007613">
    <property type="term" value="P:memory"/>
    <property type="evidence" value="ECO:0007669"/>
    <property type="project" value="Ensembl"/>
</dbReference>
<keyword evidence="11" id="KW-0539">Nucleus</keyword>
<dbReference type="GO" id="GO:0060155">
    <property type="term" value="P:platelet dense granule organization"/>
    <property type="evidence" value="ECO:0000318"/>
    <property type="project" value="GO_Central"/>
</dbReference>
<evidence type="ECO:0000256" key="17">
    <source>
        <dbReference type="SAM" id="MobiDB-lite"/>
    </source>
</evidence>
<dbReference type="PANTHER" id="PTHR16294">
    <property type="entry name" value="DYSTROBREVIN BINDING PROTEIN 1 DYSBINDIN"/>
    <property type="match status" value="1"/>
</dbReference>
<dbReference type="GO" id="GO:0098978">
    <property type="term" value="C:glutamatergic synapse"/>
    <property type="evidence" value="ECO:0007669"/>
    <property type="project" value="Ensembl"/>
</dbReference>
<dbReference type="GO" id="GO:0060271">
    <property type="term" value="P:cilium assembly"/>
    <property type="evidence" value="ECO:0007669"/>
    <property type="project" value="Ensembl"/>
</dbReference>
<evidence type="ECO:0000256" key="8">
    <source>
        <dbReference type="ARBA" id="ARBA00023018"/>
    </source>
</evidence>
<evidence type="ECO:0000256" key="6">
    <source>
        <dbReference type="ARBA" id="ARBA00022753"/>
    </source>
</evidence>
<evidence type="ECO:0000256" key="5">
    <source>
        <dbReference type="ARBA" id="ARBA00022490"/>
    </source>
</evidence>
<dbReference type="GO" id="GO:0005886">
    <property type="term" value="C:plasma membrane"/>
    <property type="evidence" value="ECO:0000318"/>
    <property type="project" value="GO_Central"/>
</dbReference>
<dbReference type="GO" id="GO:0001956">
    <property type="term" value="P:positive regulation of neurotransmitter secretion"/>
    <property type="evidence" value="ECO:0007669"/>
    <property type="project" value="Ensembl"/>
</dbReference>
<dbReference type="GO" id="GO:0014069">
    <property type="term" value="C:postsynaptic density"/>
    <property type="evidence" value="ECO:0007669"/>
    <property type="project" value="UniProtKB-SubCell"/>
</dbReference>
<comment type="subcellular location">
    <subcellularLocation>
        <location evidence="15">Cytoplasmic vesicle</location>
        <location evidence="15">Secretory vesicle</location>
        <location evidence="15">Synaptic vesicle membrane</location>
        <topology evidence="15">Peripheral membrane protein</topology>
        <orientation evidence="15">Cytoplasmic side</orientation>
    </subcellularLocation>
    <subcellularLocation>
        <location evidence="3">Endoplasmic reticulum</location>
    </subcellularLocation>
    <subcellularLocation>
        <location evidence="2">Endosome membrane</location>
        <topology evidence="2">Peripheral membrane protein</topology>
        <orientation evidence="2">Cytoplasmic side</orientation>
    </subcellularLocation>
    <subcellularLocation>
        <location evidence="14">Melanosome membrane</location>
        <topology evidence="14">Peripheral membrane protein</topology>
        <orientation evidence="14">Cytoplasmic side</orientation>
    </subcellularLocation>
    <subcellularLocation>
        <location evidence="1">Nucleus</location>
    </subcellularLocation>
    <subcellularLocation>
        <location evidence="13">Postsynaptic density</location>
    </subcellularLocation>
</comment>
<dbReference type="GO" id="GO:0043197">
    <property type="term" value="C:dendritic spine"/>
    <property type="evidence" value="ECO:0007669"/>
    <property type="project" value="Ensembl"/>
</dbReference>
<dbReference type="GO" id="GO:0010008">
    <property type="term" value="C:endosome membrane"/>
    <property type="evidence" value="ECO:0007669"/>
    <property type="project" value="UniProtKB-SubCell"/>
</dbReference>
<reference evidence="18" key="2">
    <citation type="submission" date="2025-08" db="UniProtKB">
        <authorList>
            <consortium name="Ensembl"/>
        </authorList>
    </citation>
    <scope>IDENTIFICATION</scope>
    <source>
        <strain evidence="18">Thoroughbred</strain>
    </source>
</reference>
<dbReference type="GO" id="GO:0030496">
    <property type="term" value="C:midbody"/>
    <property type="evidence" value="ECO:0007669"/>
    <property type="project" value="Ensembl"/>
</dbReference>
<feature type="coiled-coil region" evidence="16">
    <location>
        <begin position="170"/>
        <end position="231"/>
    </location>
</feature>
<dbReference type="GO" id="GO:0014059">
    <property type="term" value="P:regulation of dopamine secretion"/>
    <property type="evidence" value="ECO:0007669"/>
    <property type="project" value="Ensembl"/>
</dbReference>
<dbReference type="Ensembl" id="ENSECAT00000115511.1">
    <property type="protein sequence ID" value="ENSECAP00000085594.1"/>
    <property type="gene ID" value="ENSECAG00000012588.4"/>
</dbReference>
<protein>
    <submittedName>
        <fullName evidence="18">Dystrobrevin binding protein 1</fullName>
    </submittedName>
</protein>
<dbReference type="GO" id="GO:0031083">
    <property type="term" value="C:BLOC-1 complex"/>
    <property type="evidence" value="ECO:0000318"/>
    <property type="project" value="GO_Central"/>
</dbReference>
<evidence type="ECO:0000256" key="15">
    <source>
        <dbReference type="ARBA" id="ARBA00037838"/>
    </source>
</evidence>
<evidence type="ECO:0000256" key="3">
    <source>
        <dbReference type="ARBA" id="ARBA00004240"/>
    </source>
</evidence>
<evidence type="ECO:0000256" key="4">
    <source>
        <dbReference type="ARBA" id="ARBA00008686"/>
    </source>
</evidence>
<keyword evidence="10" id="KW-0472">Membrane</keyword>
<dbReference type="GO" id="GO:0016528">
    <property type="term" value="C:sarcoplasm"/>
    <property type="evidence" value="ECO:0007669"/>
    <property type="project" value="Ensembl"/>
</dbReference>
<keyword evidence="5" id="KW-0963">Cytoplasm</keyword>
<dbReference type="Pfam" id="PF04440">
    <property type="entry name" value="Dysbindin"/>
    <property type="match status" value="1"/>
</dbReference>
<sequence>MLETLRERLLSVQQDFTSGLKNLSDKSRETKVKSKPRTVPYLPKYSAGLELLSRYEDTWAALHKRAKECASAGELVDSEVVMLSAHWEKKRTSLIELQEQLQQLPGLIADLEAMTANLMNPFDGFARGVSLALFSLVKYLITSRLIGEGLRWVSSSCLEALVFTSPPYAKAHLEASFEEVENHLLNLEDLCGQCDLERYKHMQSQHLENYKKNKRKELETFKAELDAEHTQKVLEMEHTQQLKLKERQKFFEEAFQQDMEQYLSAGYLQIAERREPMGSMSSMEVNIDLLEQMDLMDVSDQEALDVFLNSGGEDNTVLSPVLGPELSIGQSEVTLQVPDPSEFRAKLPTLSSASPDPATQDPSEGGESPVVQSDEEGVEVDTALATLHTDDSDS</sequence>
<keyword evidence="9 16" id="KW-0175">Coiled coil</keyword>
<gene>
    <name evidence="18" type="primary">DTNBP1</name>
</gene>
<dbReference type="GO" id="GO:0009966">
    <property type="term" value="P:regulation of signal transduction"/>
    <property type="evidence" value="ECO:0000318"/>
    <property type="project" value="GO_Central"/>
</dbReference>
<evidence type="ECO:0000256" key="12">
    <source>
        <dbReference type="ARBA" id="ARBA00023329"/>
    </source>
</evidence>
<evidence type="ECO:0000256" key="1">
    <source>
        <dbReference type="ARBA" id="ARBA00004123"/>
    </source>
</evidence>
<dbReference type="GO" id="GO:0042383">
    <property type="term" value="C:sarcolemma"/>
    <property type="evidence" value="ECO:0007669"/>
    <property type="project" value="Ensembl"/>
</dbReference>
<dbReference type="GO" id="GO:0098685">
    <property type="term" value="C:Schaffer collateral - CA1 synapse"/>
    <property type="evidence" value="ECO:0007669"/>
    <property type="project" value="Ensembl"/>
</dbReference>
<dbReference type="GO" id="GO:0098686">
    <property type="term" value="C:hippocampal mossy fiber to CA3 synapse"/>
    <property type="evidence" value="ECO:0007669"/>
    <property type="project" value="Ensembl"/>
</dbReference>
<keyword evidence="19" id="KW-1185">Reference proteome</keyword>
<evidence type="ECO:0000256" key="2">
    <source>
        <dbReference type="ARBA" id="ARBA00004125"/>
    </source>
</evidence>
<name>A0A9L0TG73_HORSE</name>
<feature type="region of interest" description="Disordered" evidence="17">
    <location>
        <begin position="343"/>
        <end position="394"/>
    </location>
</feature>
<evidence type="ECO:0000256" key="14">
    <source>
        <dbReference type="ARBA" id="ARBA00037798"/>
    </source>
</evidence>
<evidence type="ECO:0000256" key="16">
    <source>
        <dbReference type="SAM" id="Coils"/>
    </source>
</evidence>
<dbReference type="GO" id="GO:0030672">
    <property type="term" value="C:synaptic vesicle membrane"/>
    <property type="evidence" value="ECO:0000318"/>
    <property type="project" value="GO_Central"/>
</dbReference>
<dbReference type="InterPro" id="IPR007531">
    <property type="entry name" value="Dysbindin"/>
</dbReference>
<dbReference type="GO" id="GO:0001822">
    <property type="term" value="P:kidney development"/>
    <property type="evidence" value="ECO:0007669"/>
    <property type="project" value="Ensembl"/>
</dbReference>
<dbReference type="AlphaFoldDB" id="A0A9L0TG73"/>
<reference evidence="18 19" key="1">
    <citation type="journal article" date="2009" name="Science">
        <title>Genome sequence, comparative analysis, and population genetics of the domestic horse.</title>
        <authorList>
            <consortium name="Broad Institute Genome Sequencing Platform"/>
            <consortium name="Broad Institute Whole Genome Assembly Team"/>
            <person name="Wade C.M."/>
            <person name="Giulotto E."/>
            <person name="Sigurdsson S."/>
            <person name="Zoli M."/>
            <person name="Gnerre S."/>
            <person name="Imsland F."/>
            <person name="Lear T.L."/>
            <person name="Adelson D.L."/>
            <person name="Bailey E."/>
            <person name="Bellone R.R."/>
            <person name="Bloecker H."/>
            <person name="Distl O."/>
            <person name="Edgar R.C."/>
            <person name="Garber M."/>
            <person name="Leeb T."/>
            <person name="Mauceli E."/>
            <person name="MacLeod J.N."/>
            <person name="Penedo M.C.T."/>
            <person name="Raison J.M."/>
            <person name="Sharpe T."/>
            <person name="Vogel J."/>
            <person name="Andersson L."/>
            <person name="Antczak D.F."/>
            <person name="Biagi T."/>
            <person name="Binns M.M."/>
            <person name="Chowdhary B.P."/>
            <person name="Coleman S.J."/>
            <person name="Della Valle G."/>
            <person name="Fryc S."/>
            <person name="Guerin G."/>
            <person name="Hasegawa T."/>
            <person name="Hill E.W."/>
            <person name="Jurka J."/>
            <person name="Kiialainen A."/>
            <person name="Lindgren G."/>
            <person name="Liu J."/>
            <person name="Magnani E."/>
            <person name="Mickelson J.R."/>
            <person name="Murray J."/>
            <person name="Nergadze S.G."/>
            <person name="Onofrio R."/>
            <person name="Pedroni S."/>
            <person name="Piras M.F."/>
            <person name="Raudsepp T."/>
            <person name="Rocchi M."/>
            <person name="Roeed K.H."/>
            <person name="Ryder O.A."/>
            <person name="Searle S."/>
            <person name="Skow L."/>
            <person name="Swinburne J.E."/>
            <person name="Syvaenen A.C."/>
            <person name="Tozaki T."/>
            <person name="Valberg S.J."/>
            <person name="Vaudin M."/>
            <person name="White J.R."/>
            <person name="Zody M.C."/>
            <person name="Lander E.S."/>
            <person name="Lindblad-Toh K."/>
        </authorList>
    </citation>
    <scope>NUCLEOTIDE SEQUENCE [LARGE SCALE GENOMIC DNA]</scope>
    <source>
        <strain evidence="18 19">Thoroughbred</strain>
    </source>
</reference>
<dbReference type="GO" id="GO:0007596">
    <property type="term" value="P:blood coagulation"/>
    <property type="evidence" value="ECO:0007669"/>
    <property type="project" value="Ensembl"/>
</dbReference>
<dbReference type="GO" id="GO:0033162">
    <property type="term" value="C:melanosome membrane"/>
    <property type="evidence" value="ECO:0007669"/>
    <property type="project" value="UniProtKB-SubCell"/>
</dbReference>
<reference evidence="18" key="3">
    <citation type="submission" date="2025-09" db="UniProtKB">
        <authorList>
            <consortium name="Ensembl"/>
        </authorList>
    </citation>
    <scope>IDENTIFICATION</scope>
    <source>
        <strain evidence="18">Thoroughbred</strain>
    </source>
</reference>
<dbReference type="GO" id="GO:0071806">
    <property type="term" value="P:protein transmembrane transport"/>
    <property type="evidence" value="ECO:0007669"/>
    <property type="project" value="Ensembl"/>
</dbReference>
<dbReference type="GeneTree" id="ENSGT00940000156479"/>
<dbReference type="GO" id="GO:0043005">
    <property type="term" value="C:neuron projection"/>
    <property type="evidence" value="ECO:0000318"/>
    <property type="project" value="GO_Central"/>
</dbReference>
<accession>A0A9L0TG73</accession>
<keyword evidence="8" id="KW-0770">Synapse</keyword>
<dbReference type="PANTHER" id="PTHR16294:SF5">
    <property type="entry name" value="DYSBINDIN"/>
    <property type="match status" value="1"/>
</dbReference>
<dbReference type="Proteomes" id="UP000002281">
    <property type="component" value="Chromosome 20"/>
</dbReference>
<dbReference type="GO" id="GO:0048490">
    <property type="term" value="P:anterograde synaptic vesicle transport"/>
    <property type="evidence" value="ECO:0000318"/>
    <property type="project" value="GO_Central"/>
</dbReference>